<keyword evidence="4" id="KW-1185">Reference proteome</keyword>
<dbReference type="EMBL" id="BPWL01000004">
    <property type="protein sequence ID" value="GJJ09388.1"/>
    <property type="molecule type" value="Genomic_DNA"/>
</dbReference>
<dbReference type="Proteomes" id="UP001050691">
    <property type="component" value="Unassembled WGS sequence"/>
</dbReference>
<dbReference type="Pfam" id="PF02666">
    <property type="entry name" value="PS_Dcarbxylase"/>
    <property type="match status" value="1"/>
</dbReference>
<dbReference type="PANTHER" id="PTHR10067">
    <property type="entry name" value="PHOSPHATIDYLSERINE DECARBOXYLASE"/>
    <property type="match status" value="1"/>
</dbReference>
<evidence type="ECO:0000313" key="3">
    <source>
        <dbReference type="EMBL" id="GJJ09388.1"/>
    </source>
</evidence>
<dbReference type="GO" id="GO:0006646">
    <property type="term" value="P:phosphatidylethanolamine biosynthetic process"/>
    <property type="evidence" value="ECO:0007669"/>
    <property type="project" value="TreeGrafter"/>
</dbReference>
<gene>
    <name evidence="3" type="ORF">Clacol_003610</name>
</gene>
<dbReference type="AlphaFoldDB" id="A0AAV5A9Q6"/>
<accession>A0AAV5A9Q6</accession>
<evidence type="ECO:0000256" key="2">
    <source>
        <dbReference type="ARBA" id="ARBA00023239"/>
    </source>
</evidence>
<comment type="caution">
    <text evidence="3">The sequence shown here is derived from an EMBL/GenBank/DDBJ whole genome shotgun (WGS) entry which is preliminary data.</text>
</comment>
<dbReference type="GO" id="GO:0005739">
    <property type="term" value="C:mitochondrion"/>
    <property type="evidence" value="ECO:0007669"/>
    <property type="project" value="TreeGrafter"/>
</dbReference>
<name>A0AAV5A9Q6_9AGAM</name>
<keyword evidence="2" id="KW-0456">Lyase</keyword>
<evidence type="ECO:0000256" key="1">
    <source>
        <dbReference type="ARBA" id="ARBA00022793"/>
    </source>
</evidence>
<proteinExistence type="predicted"/>
<dbReference type="GO" id="GO:0004609">
    <property type="term" value="F:phosphatidylserine decarboxylase activity"/>
    <property type="evidence" value="ECO:0007669"/>
    <property type="project" value="InterPro"/>
</dbReference>
<protein>
    <recommendedName>
        <fullName evidence="5">Phosphatidylserine decarboxylase</fullName>
    </recommendedName>
</protein>
<dbReference type="PANTHER" id="PTHR10067:SF6">
    <property type="entry name" value="PHOSPHATIDYLSERINE DECARBOXYLASE PROENZYME, MITOCHONDRIAL"/>
    <property type="match status" value="1"/>
</dbReference>
<sequence length="444" mass="49812">MNFVFVLTFPISERLKYTWNTTPIKWYPLPLSTGIALLIFIRWRKLSQENQGADSVEVTLSPEGQTLKIKRPFHIHVLGALPLRSMSRLWGYLNSLELPVWFRPIGFKIYAFIFDCNLDEIDPKDLTAYKSLGEFFYRKLASDSRPIEPALLMSISSGLFIRFLHFGTITDLERVEQVKGVTYSLDALLGSSITPSDDNIEIHTNRDHSLASNNHFANVNGIDYSLEQLMGSKPMSEISANSNDSPGPFVSTSPSSLKHDIDVAITGSLSSNPPSIIQSFSPSINIPWIRSDNALYFAVVYLAPGDYHRFHSPSNWVVKSRRHFIGKQRFWFVDPHFTLQTEMETSFSKGATNVGSIKINFDRDLRTNTQGHRPKPKPGSFVEASYANASVILGGQPLKVGDEMGGFCLGSTIVLVFEAPKSFEFSVHEGQRIKVGQKLGDIIR</sequence>
<dbReference type="InterPro" id="IPR003817">
    <property type="entry name" value="PS_Dcarbxylase"/>
</dbReference>
<reference evidence="3" key="1">
    <citation type="submission" date="2021-10" db="EMBL/GenBank/DDBJ databases">
        <title>De novo Genome Assembly of Clathrus columnatus (Basidiomycota, Fungi) Using Illumina and Nanopore Sequence Data.</title>
        <authorList>
            <person name="Ogiso-Tanaka E."/>
            <person name="Itagaki H."/>
            <person name="Hosoya T."/>
            <person name="Hosaka K."/>
        </authorList>
    </citation>
    <scope>NUCLEOTIDE SEQUENCE</scope>
    <source>
        <strain evidence="3">MO-923</strain>
    </source>
</reference>
<keyword evidence="1" id="KW-0210">Decarboxylase</keyword>
<evidence type="ECO:0000313" key="4">
    <source>
        <dbReference type="Proteomes" id="UP001050691"/>
    </source>
</evidence>
<evidence type="ECO:0008006" key="5">
    <source>
        <dbReference type="Google" id="ProtNLM"/>
    </source>
</evidence>
<organism evidence="3 4">
    <name type="scientific">Clathrus columnatus</name>
    <dbReference type="NCBI Taxonomy" id="1419009"/>
    <lineage>
        <taxon>Eukaryota</taxon>
        <taxon>Fungi</taxon>
        <taxon>Dikarya</taxon>
        <taxon>Basidiomycota</taxon>
        <taxon>Agaricomycotina</taxon>
        <taxon>Agaricomycetes</taxon>
        <taxon>Phallomycetidae</taxon>
        <taxon>Phallales</taxon>
        <taxon>Clathraceae</taxon>
        <taxon>Clathrus</taxon>
    </lineage>
</organism>